<dbReference type="Proteomes" id="UP001153269">
    <property type="component" value="Unassembled WGS sequence"/>
</dbReference>
<organism evidence="1 2">
    <name type="scientific">Pleuronectes platessa</name>
    <name type="common">European plaice</name>
    <dbReference type="NCBI Taxonomy" id="8262"/>
    <lineage>
        <taxon>Eukaryota</taxon>
        <taxon>Metazoa</taxon>
        <taxon>Chordata</taxon>
        <taxon>Craniata</taxon>
        <taxon>Vertebrata</taxon>
        <taxon>Euteleostomi</taxon>
        <taxon>Actinopterygii</taxon>
        <taxon>Neopterygii</taxon>
        <taxon>Teleostei</taxon>
        <taxon>Neoteleostei</taxon>
        <taxon>Acanthomorphata</taxon>
        <taxon>Carangaria</taxon>
        <taxon>Pleuronectiformes</taxon>
        <taxon>Pleuronectoidei</taxon>
        <taxon>Pleuronectidae</taxon>
        <taxon>Pleuronectes</taxon>
    </lineage>
</organism>
<evidence type="ECO:0000313" key="1">
    <source>
        <dbReference type="EMBL" id="CAB1460060.1"/>
    </source>
</evidence>
<keyword evidence="2" id="KW-1185">Reference proteome</keyword>
<dbReference type="AlphaFoldDB" id="A0A9N7W4C8"/>
<reference evidence="1" key="1">
    <citation type="submission" date="2020-03" db="EMBL/GenBank/DDBJ databases">
        <authorList>
            <person name="Weist P."/>
        </authorList>
    </citation>
    <scope>NUCLEOTIDE SEQUENCE</scope>
</reference>
<accession>A0A9N7W4C8</accession>
<dbReference type="EMBL" id="CADEAL010004458">
    <property type="protein sequence ID" value="CAB1460060.1"/>
    <property type="molecule type" value="Genomic_DNA"/>
</dbReference>
<comment type="caution">
    <text evidence="1">The sequence shown here is derived from an EMBL/GenBank/DDBJ whole genome shotgun (WGS) entry which is preliminary data.</text>
</comment>
<protein>
    <submittedName>
        <fullName evidence="1">Uncharacterized protein</fullName>
    </submittedName>
</protein>
<sequence length="109" mass="11611">MMKLVASLKTTGLPVQAEREDSEHVCSFIKSKSISELSRPARHTGGTSPSVLAVTHKAPGQESIAMEAAVDVRERQSGRLAVLKLTCPLSGRLSLELIVNPIKAGNSAY</sequence>
<gene>
    <name evidence="1" type="ORF">PLEPLA_LOCUS47897</name>
</gene>
<name>A0A9N7W4C8_PLEPL</name>
<proteinExistence type="predicted"/>
<evidence type="ECO:0000313" key="2">
    <source>
        <dbReference type="Proteomes" id="UP001153269"/>
    </source>
</evidence>